<sequence>MSDPNKQVPWPNKGHGHPSSSFADLPPARWPVKKKIIQAAFRFSSSNSSSSEKKVKEED</sequence>
<organism evidence="2 3">
    <name type="scientific">Populus trichocarpa</name>
    <name type="common">Western balsam poplar</name>
    <name type="synonym">Populus balsamifera subsp. trichocarpa</name>
    <dbReference type="NCBI Taxonomy" id="3694"/>
    <lineage>
        <taxon>Eukaryota</taxon>
        <taxon>Viridiplantae</taxon>
        <taxon>Streptophyta</taxon>
        <taxon>Embryophyta</taxon>
        <taxon>Tracheophyta</taxon>
        <taxon>Spermatophyta</taxon>
        <taxon>Magnoliopsida</taxon>
        <taxon>eudicotyledons</taxon>
        <taxon>Gunneridae</taxon>
        <taxon>Pentapetalae</taxon>
        <taxon>rosids</taxon>
        <taxon>fabids</taxon>
        <taxon>Malpighiales</taxon>
        <taxon>Salicaceae</taxon>
        <taxon>Saliceae</taxon>
        <taxon>Populus</taxon>
    </lineage>
</organism>
<dbReference type="Proteomes" id="UP000006729">
    <property type="component" value="Chromosome 5"/>
</dbReference>
<evidence type="ECO:0000313" key="3">
    <source>
        <dbReference type="Proteomes" id="UP000006729"/>
    </source>
</evidence>
<gene>
    <name evidence="2" type="ORF">POPTR_005G065900</name>
</gene>
<proteinExistence type="predicted"/>
<evidence type="ECO:0000313" key="2">
    <source>
        <dbReference type="EMBL" id="RQO90116.1"/>
    </source>
</evidence>
<keyword evidence="3" id="KW-1185">Reference proteome</keyword>
<protein>
    <submittedName>
        <fullName evidence="2">Uncharacterized protein</fullName>
    </submittedName>
</protein>
<name>A0A3N7EWH3_POPTR</name>
<accession>A0A3N7EWH3</accession>
<feature type="region of interest" description="Disordered" evidence="1">
    <location>
        <begin position="1"/>
        <end position="27"/>
    </location>
</feature>
<dbReference type="InParanoid" id="A0A3N7EWH3"/>
<evidence type="ECO:0000256" key="1">
    <source>
        <dbReference type="SAM" id="MobiDB-lite"/>
    </source>
</evidence>
<dbReference type="AlphaFoldDB" id="A0A3N7EWH3"/>
<dbReference type="EMBL" id="CM009294">
    <property type="protein sequence ID" value="RQO90116.1"/>
    <property type="molecule type" value="Genomic_DNA"/>
</dbReference>
<reference evidence="2 3" key="1">
    <citation type="journal article" date="2006" name="Science">
        <title>The genome of black cottonwood, Populus trichocarpa (Torr. &amp; Gray).</title>
        <authorList>
            <person name="Tuskan G.A."/>
            <person name="Difazio S."/>
            <person name="Jansson S."/>
            <person name="Bohlmann J."/>
            <person name="Grigoriev I."/>
            <person name="Hellsten U."/>
            <person name="Putnam N."/>
            <person name="Ralph S."/>
            <person name="Rombauts S."/>
            <person name="Salamov A."/>
            <person name="Schein J."/>
            <person name="Sterck L."/>
            <person name="Aerts A."/>
            <person name="Bhalerao R.R."/>
            <person name="Bhalerao R.P."/>
            <person name="Blaudez D."/>
            <person name="Boerjan W."/>
            <person name="Brun A."/>
            <person name="Brunner A."/>
            <person name="Busov V."/>
            <person name="Campbell M."/>
            <person name="Carlson J."/>
            <person name="Chalot M."/>
            <person name="Chapman J."/>
            <person name="Chen G.L."/>
            <person name="Cooper D."/>
            <person name="Coutinho P.M."/>
            <person name="Couturier J."/>
            <person name="Covert S."/>
            <person name="Cronk Q."/>
            <person name="Cunningham R."/>
            <person name="Davis J."/>
            <person name="Degroeve S."/>
            <person name="Dejardin A."/>
            <person name="Depamphilis C."/>
            <person name="Detter J."/>
            <person name="Dirks B."/>
            <person name="Dubchak I."/>
            <person name="Duplessis S."/>
            <person name="Ehlting J."/>
            <person name="Ellis B."/>
            <person name="Gendler K."/>
            <person name="Goodstein D."/>
            <person name="Gribskov M."/>
            <person name="Grimwood J."/>
            <person name="Groover A."/>
            <person name="Gunter L."/>
            <person name="Hamberger B."/>
            <person name="Heinze B."/>
            <person name="Helariutta Y."/>
            <person name="Henrissat B."/>
            <person name="Holligan D."/>
            <person name="Holt R."/>
            <person name="Huang W."/>
            <person name="Islam-Faridi N."/>
            <person name="Jones S."/>
            <person name="Jones-Rhoades M."/>
            <person name="Jorgensen R."/>
            <person name="Joshi C."/>
            <person name="Kangasjarvi J."/>
            <person name="Karlsson J."/>
            <person name="Kelleher C."/>
            <person name="Kirkpatrick R."/>
            <person name="Kirst M."/>
            <person name="Kohler A."/>
            <person name="Kalluri U."/>
            <person name="Larimer F."/>
            <person name="Leebens-Mack J."/>
            <person name="Leple J.C."/>
            <person name="Locascio P."/>
            <person name="Lou Y."/>
            <person name="Lucas S."/>
            <person name="Martin F."/>
            <person name="Montanini B."/>
            <person name="Napoli C."/>
            <person name="Nelson D.R."/>
            <person name="Nelson C."/>
            <person name="Nieminen K."/>
            <person name="Nilsson O."/>
            <person name="Pereda V."/>
            <person name="Peter G."/>
            <person name="Philippe R."/>
            <person name="Pilate G."/>
            <person name="Poliakov A."/>
            <person name="Razumovskaya J."/>
            <person name="Richardson P."/>
            <person name="Rinaldi C."/>
            <person name="Ritland K."/>
            <person name="Rouze P."/>
            <person name="Ryaboy D."/>
            <person name="Schmutz J."/>
            <person name="Schrader J."/>
            <person name="Segerman B."/>
            <person name="Shin H."/>
            <person name="Siddiqui A."/>
            <person name="Sterky F."/>
            <person name="Terry A."/>
            <person name="Tsai C.J."/>
            <person name="Uberbacher E."/>
            <person name="Unneberg P."/>
            <person name="Vahala J."/>
            <person name="Wall K."/>
            <person name="Wessler S."/>
            <person name="Yang G."/>
            <person name="Yin T."/>
            <person name="Douglas C."/>
            <person name="Marra M."/>
            <person name="Sandberg G."/>
            <person name="Van de Peer Y."/>
            <person name="Rokhsar D."/>
        </authorList>
    </citation>
    <scope>NUCLEOTIDE SEQUENCE [LARGE SCALE GENOMIC DNA]</scope>
    <source>
        <strain evidence="3">cv. Nisqually</strain>
    </source>
</reference>